<dbReference type="AlphaFoldDB" id="M4VCR9"/>
<dbReference type="HOGENOM" id="CLU_113613_0_0_7"/>
<dbReference type="Proteomes" id="UP000012040">
    <property type="component" value="Chromosome"/>
</dbReference>
<organism evidence="2 3">
    <name type="scientific">Pseudobdellovibrio exovorus JSS</name>
    <dbReference type="NCBI Taxonomy" id="1184267"/>
    <lineage>
        <taxon>Bacteria</taxon>
        <taxon>Pseudomonadati</taxon>
        <taxon>Bdellovibrionota</taxon>
        <taxon>Bdellovibrionia</taxon>
        <taxon>Bdellovibrionales</taxon>
        <taxon>Pseudobdellovibrionaceae</taxon>
        <taxon>Pseudobdellovibrio</taxon>
    </lineage>
</organism>
<dbReference type="EMBL" id="CP003537">
    <property type="protein sequence ID" value="AGH95836.1"/>
    <property type="molecule type" value="Genomic_DNA"/>
</dbReference>
<evidence type="ECO:0000256" key="1">
    <source>
        <dbReference type="SAM" id="MobiDB-lite"/>
    </source>
</evidence>
<dbReference type="eggNOG" id="ENOG5031V8W">
    <property type="taxonomic scope" value="Bacteria"/>
</dbReference>
<dbReference type="KEGG" id="bex:A11Q_1620"/>
<gene>
    <name evidence="2" type="ORF">A11Q_1620</name>
</gene>
<proteinExistence type="predicted"/>
<dbReference type="RefSeq" id="WP_015470326.1">
    <property type="nucleotide sequence ID" value="NC_020813.1"/>
</dbReference>
<name>M4VCR9_9BACT</name>
<evidence type="ECO:0000313" key="3">
    <source>
        <dbReference type="Proteomes" id="UP000012040"/>
    </source>
</evidence>
<evidence type="ECO:0000313" key="2">
    <source>
        <dbReference type="EMBL" id="AGH95836.1"/>
    </source>
</evidence>
<dbReference type="PATRIC" id="fig|1184267.3.peg.1641"/>
<dbReference type="STRING" id="1184267.A11Q_1620"/>
<feature type="region of interest" description="Disordered" evidence="1">
    <location>
        <begin position="1"/>
        <end position="88"/>
    </location>
</feature>
<reference evidence="2 3" key="1">
    <citation type="journal article" date="2013" name="ISME J.">
        <title>By their genes ye shall know them: genomic signatures of predatory bacteria.</title>
        <authorList>
            <person name="Pasternak Z."/>
            <person name="Pietrokovski S."/>
            <person name="Rotem O."/>
            <person name="Gophna U."/>
            <person name="Lurie-Weinberger M.N."/>
            <person name="Jurkevitch E."/>
        </authorList>
    </citation>
    <scope>NUCLEOTIDE SEQUENCE [LARGE SCALE GENOMIC DNA]</scope>
    <source>
        <strain evidence="2 3">JSS</strain>
    </source>
</reference>
<sequence>MIQENDVNAGGNKTEETAEVADAAKIAATEAEAQATTESADETVTEVESTLDASSDEESSETQNDNSHDNSSDSSSDNSSEDSEKAKVTIDFPYSEVLRAKVPKAFEVAEKVATDWKNEGDFTDVGITHPMAGIVASQALLKAKDVEKKLEEKGVFTMAKMGLEIAKSQVKSQVENIKSKIK</sequence>
<keyword evidence="3" id="KW-1185">Reference proteome</keyword>
<accession>M4VCR9</accession>
<feature type="compositionally biased region" description="Low complexity" evidence="1">
    <location>
        <begin position="20"/>
        <end position="38"/>
    </location>
</feature>
<dbReference type="OrthoDB" id="9342631at2"/>
<protein>
    <submittedName>
        <fullName evidence="2">Uncharacterized protein</fullName>
    </submittedName>
</protein>